<accession>A0ACC3SP08</accession>
<sequence>MSVEAPMDQPSEVASKVLRRAQVSKNRLALANVKIKHGWENLSIDAIEPQIDEHLKRKRPSSSTDTTSDSASSISDRFHAANAFNSSPLTAPMFSDDVDRCGSSHGAKRLRGGGARAMLPASGSQTGRRLRNSAGSQSWKRSYQLPESSPVYHAKHARFPAQHVSKLSFISEGSTVADETLSPELSEDDDTDLPVHSFHLRPSHIQSSPPRTPPPQRRLLNKAANVSWSRTPRTGEEGADLLMYLATSPTPANMGANKTRILAPTTPPSKATPLPSSMMSTPGGGGFGLFGFAPATPSNNFNLADFCNVTPSPAQGNWPRTPAATKTPLTTREARRKINFDALVPPTSSPSMTRSPNARETGLGMELGGELMS</sequence>
<name>A0ACC3SP08_9PEZI</name>
<evidence type="ECO:0000313" key="2">
    <source>
        <dbReference type="Proteomes" id="UP001320706"/>
    </source>
</evidence>
<protein>
    <submittedName>
        <fullName evidence="1">Uncharacterized protein</fullName>
    </submittedName>
</protein>
<evidence type="ECO:0000313" key="1">
    <source>
        <dbReference type="EMBL" id="KAK8221903.1"/>
    </source>
</evidence>
<comment type="caution">
    <text evidence="1">The sequence shown here is derived from an EMBL/GenBank/DDBJ whole genome shotgun (WGS) entry which is preliminary data.</text>
</comment>
<dbReference type="Proteomes" id="UP001320706">
    <property type="component" value="Unassembled WGS sequence"/>
</dbReference>
<keyword evidence="2" id="KW-1185">Reference proteome</keyword>
<dbReference type="EMBL" id="JAMKPW020000001">
    <property type="protein sequence ID" value="KAK8221903.1"/>
    <property type="molecule type" value="Genomic_DNA"/>
</dbReference>
<proteinExistence type="predicted"/>
<gene>
    <name evidence="1" type="ORF">M8818_000068</name>
</gene>
<organism evidence="1 2">
    <name type="scientific">Zalaria obscura</name>
    <dbReference type="NCBI Taxonomy" id="2024903"/>
    <lineage>
        <taxon>Eukaryota</taxon>
        <taxon>Fungi</taxon>
        <taxon>Dikarya</taxon>
        <taxon>Ascomycota</taxon>
        <taxon>Pezizomycotina</taxon>
        <taxon>Dothideomycetes</taxon>
        <taxon>Dothideomycetidae</taxon>
        <taxon>Dothideales</taxon>
        <taxon>Zalariaceae</taxon>
        <taxon>Zalaria</taxon>
    </lineage>
</organism>
<reference evidence="1" key="1">
    <citation type="submission" date="2024-02" db="EMBL/GenBank/DDBJ databases">
        <title>Metagenome Assembled Genome of Zalaria obscura JY119.</title>
        <authorList>
            <person name="Vighnesh L."/>
            <person name="Jagadeeshwari U."/>
            <person name="Venkata Ramana C."/>
            <person name="Sasikala C."/>
        </authorList>
    </citation>
    <scope>NUCLEOTIDE SEQUENCE</scope>
    <source>
        <strain evidence="1">JY119</strain>
    </source>
</reference>